<evidence type="ECO:0000313" key="4">
    <source>
        <dbReference type="Proteomes" id="UP001054854"/>
    </source>
</evidence>
<reference evidence="3" key="1">
    <citation type="submission" date="2024-05" db="EMBL/GenBank/DDBJ databases">
        <title>Whole genome shotgun sequence of Streptomyces hygroscopicus NBRC 113678.</title>
        <authorList>
            <person name="Komaki H."/>
            <person name="Tamura T."/>
        </authorList>
    </citation>
    <scope>NUCLEOTIDE SEQUENCE</scope>
    <source>
        <strain evidence="3">N11-34</strain>
    </source>
</reference>
<sequence length="241" mass="25635">MTDGTTVGRASRQPLVAGIAAALAVLTLVAVGVLWLTSDRSEGATGTGTPKDTSAEAGFARDMSVHHQQAVEMSFIVRDRTSDEEVRRLAFDIASTQATQAGMLQGWLDMWGLDRTSEDPPMTWMKNASADGTDGMDGMDHGSMKGMDGGAAYKPHDGSLMPGMATNTQLDELRKAKGKAAEILYLKLMTAHHRGGVGMAEGAVELVKDPTERHLAQTMVQGQQSEIQLMADMLKARGASS</sequence>
<dbReference type="Proteomes" id="UP001054854">
    <property type="component" value="Unassembled WGS sequence"/>
</dbReference>
<keyword evidence="1" id="KW-1133">Transmembrane helix</keyword>
<keyword evidence="1" id="KW-0812">Transmembrane</keyword>
<name>A0ABQ3U3X9_STRHY</name>
<evidence type="ECO:0000313" key="3">
    <source>
        <dbReference type="EMBL" id="GHJ30102.1"/>
    </source>
</evidence>
<dbReference type="PANTHER" id="PTHR36933:SF1">
    <property type="entry name" value="SLL0788 PROTEIN"/>
    <property type="match status" value="1"/>
</dbReference>
<keyword evidence="1" id="KW-0472">Membrane</keyword>
<organism evidence="3 4">
    <name type="scientific">Streptomyces hygroscopicus</name>
    <dbReference type="NCBI Taxonomy" id="1912"/>
    <lineage>
        <taxon>Bacteria</taxon>
        <taxon>Bacillati</taxon>
        <taxon>Actinomycetota</taxon>
        <taxon>Actinomycetes</taxon>
        <taxon>Kitasatosporales</taxon>
        <taxon>Streptomycetaceae</taxon>
        <taxon>Streptomyces</taxon>
        <taxon>Streptomyces violaceusniger group</taxon>
    </lineage>
</organism>
<dbReference type="EMBL" id="BNEK01000005">
    <property type="protein sequence ID" value="GHJ30102.1"/>
    <property type="molecule type" value="Genomic_DNA"/>
</dbReference>
<feature type="transmembrane region" description="Helical" evidence="1">
    <location>
        <begin position="15"/>
        <end position="36"/>
    </location>
</feature>
<proteinExistence type="predicted"/>
<dbReference type="Pfam" id="PF03713">
    <property type="entry name" value="DUF305"/>
    <property type="match status" value="1"/>
</dbReference>
<comment type="caution">
    <text evidence="3">The sequence shown here is derived from an EMBL/GenBank/DDBJ whole genome shotgun (WGS) entry which is preliminary data.</text>
</comment>
<keyword evidence="4" id="KW-1185">Reference proteome</keyword>
<protein>
    <submittedName>
        <fullName evidence="3">DUF305 domain-containing protein</fullName>
    </submittedName>
</protein>
<gene>
    <name evidence="3" type="ORF">TPA0910_45350</name>
</gene>
<accession>A0ABQ3U3X9</accession>
<feature type="domain" description="DUF305" evidence="2">
    <location>
        <begin position="56"/>
        <end position="234"/>
    </location>
</feature>
<evidence type="ECO:0000259" key="2">
    <source>
        <dbReference type="Pfam" id="PF03713"/>
    </source>
</evidence>
<dbReference type="InterPro" id="IPR012347">
    <property type="entry name" value="Ferritin-like"/>
</dbReference>
<evidence type="ECO:0000256" key="1">
    <source>
        <dbReference type="SAM" id="Phobius"/>
    </source>
</evidence>
<dbReference type="PANTHER" id="PTHR36933">
    <property type="entry name" value="SLL0788 PROTEIN"/>
    <property type="match status" value="1"/>
</dbReference>
<dbReference type="RefSeq" id="WP_236257991.1">
    <property type="nucleotide sequence ID" value="NZ_BNEK01000005.1"/>
</dbReference>
<dbReference type="InterPro" id="IPR005183">
    <property type="entry name" value="DUF305_CopM-like"/>
</dbReference>
<dbReference type="Gene3D" id="1.20.1260.10">
    <property type="match status" value="1"/>
</dbReference>